<sequence>MLTEIELHSFTLEVKRIAYSIITRVSNNCMPESQQTTNNSVQYKYDWNHCVPHYLQPDGLASHHSSNSALLFISAKMAITSFLMCFLAVVMTVAGEPTGYRPAMTYQAPAYKAPAYQTPAYQATAYQAPAYQAPAYKAPAYKAPAYQPPAYQPPAYQPPAYQPPAPKAPAYMAPAYMAPAPSYKAAAAY</sequence>
<keyword evidence="1" id="KW-0812">Transmembrane</keyword>
<proteinExistence type="predicted"/>
<keyword evidence="3" id="KW-1185">Reference proteome</keyword>
<dbReference type="PANTHER" id="PTHR34008">
    <property type="entry name" value="REPETITIVE PROLINE-RICH CELL WALL PROTEIN 1"/>
    <property type="match status" value="1"/>
</dbReference>
<dbReference type="Proteomes" id="UP001234178">
    <property type="component" value="Unassembled WGS sequence"/>
</dbReference>
<feature type="transmembrane region" description="Helical" evidence="1">
    <location>
        <begin position="69"/>
        <end position="94"/>
    </location>
</feature>
<organism evidence="2 3">
    <name type="scientific">Daphnia magna</name>
    <dbReference type="NCBI Taxonomy" id="35525"/>
    <lineage>
        <taxon>Eukaryota</taxon>
        <taxon>Metazoa</taxon>
        <taxon>Ecdysozoa</taxon>
        <taxon>Arthropoda</taxon>
        <taxon>Crustacea</taxon>
        <taxon>Branchiopoda</taxon>
        <taxon>Diplostraca</taxon>
        <taxon>Cladocera</taxon>
        <taxon>Anomopoda</taxon>
        <taxon>Daphniidae</taxon>
        <taxon>Daphnia</taxon>
    </lineage>
</organism>
<evidence type="ECO:0000256" key="1">
    <source>
        <dbReference type="SAM" id="Phobius"/>
    </source>
</evidence>
<keyword evidence="1" id="KW-1133">Transmembrane helix</keyword>
<name>A0ABR0AHB2_9CRUS</name>
<accession>A0ABR0AHB2</accession>
<evidence type="ECO:0000313" key="3">
    <source>
        <dbReference type="Proteomes" id="UP001234178"/>
    </source>
</evidence>
<gene>
    <name evidence="2" type="ORF">OUZ56_009924</name>
</gene>
<reference evidence="2 3" key="1">
    <citation type="journal article" date="2023" name="Nucleic Acids Res.">
        <title>The hologenome of Daphnia magna reveals possible DNA methylation and microbiome-mediated evolution of the host genome.</title>
        <authorList>
            <person name="Chaturvedi A."/>
            <person name="Li X."/>
            <person name="Dhandapani V."/>
            <person name="Marshall H."/>
            <person name="Kissane S."/>
            <person name="Cuenca-Cambronero M."/>
            <person name="Asole G."/>
            <person name="Calvet F."/>
            <person name="Ruiz-Romero M."/>
            <person name="Marangio P."/>
            <person name="Guigo R."/>
            <person name="Rago D."/>
            <person name="Mirbahai L."/>
            <person name="Eastwood N."/>
            <person name="Colbourne J.K."/>
            <person name="Zhou J."/>
            <person name="Mallon E."/>
            <person name="Orsini L."/>
        </authorList>
    </citation>
    <scope>NUCLEOTIDE SEQUENCE [LARGE SCALE GENOMIC DNA]</scope>
    <source>
        <strain evidence="2">LRV0_1</strain>
    </source>
</reference>
<dbReference type="PANTHER" id="PTHR34008:SF2">
    <property type="entry name" value="REPETITIVE PROLINE-RICH CELL WALL PROTEIN 1"/>
    <property type="match status" value="1"/>
</dbReference>
<evidence type="ECO:0000313" key="2">
    <source>
        <dbReference type="EMBL" id="KAK4024501.1"/>
    </source>
</evidence>
<protein>
    <submittedName>
        <fullName evidence="2">Uncharacterized protein</fullName>
    </submittedName>
</protein>
<dbReference type="EMBL" id="JAOYFB010000037">
    <property type="protein sequence ID" value="KAK4024501.1"/>
    <property type="molecule type" value="Genomic_DNA"/>
</dbReference>
<keyword evidence="1" id="KW-0472">Membrane</keyword>
<comment type="caution">
    <text evidence="2">The sequence shown here is derived from an EMBL/GenBank/DDBJ whole genome shotgun (WGS) entry which is preliminary data.</text>
</comment>